<keyword evidence="10" id="KW-0808">Transferase</keyword>
<dbReference type="InterPro" id="IPR041525">
    <property type="entry name" value="N/Namide_PRibTrfase"/>
</dbReference>
<evidence type="ECO:0000313" key="11">
    <source>
        <dbReference type="Proteomes" id="UP000223606"/>
    </source>
</evidence>
<dbReference type="PIRSF" id="PIRSF000484">
    <property type="entry name" value="NAPRT"/>
    <property type="match status" value="1"/>
</dbReference>
<dbReference type="InterPro" id="IPR007229">
    <property type="entry name" value="Nic_PRibTrfase-Fam"/>
</dbReference>
<dbReference type="KEGG" id="hdi:HDIA_0528"/>
<dbReference type="OrthoDB" id="9771406at2"/>
<sequence length="438" mass="50484">MIVDIATRAYNHTFKVDPIVRTLLDTDFYKLLMQQMQFVLHRDLPVTFHLINRAKDLPLARIIDRKELEEQLDFVRNLSFQKNEIIWLAGNTFYGTKQIFRPEFISWLYDFKLPEYELSIVDDQFELRFHGPWAEVTAWEIPALAIMSELKARAVMKSMSRFEIDVLYARAKAKLWAKIERLRQLEREGPLRVGDFGTRRRHSFLWQRWCIEAMMEGIGDSFTGTSNVKHAMDLGLEALGTNAHELPMVYAALADSDEELRQSPYKVLRDWASFYSGNLKIMLPDSFGTTYFLEHAPEDFSDWTGLRPDSKEPIEAVEEYIAWLKARGRDPMSKVAILSDGMDIDSIETCVRHFRGKIGGVPIGWGTNLTNDFRGCMPHGDDKLMYPTSLVCKVMEAAGRPAVKLSDNPTKATGPRDEIERYLRVFGDRGMAEHEVLV</sequence>
<evidence type="ECO:0000256" key="1">
    <source>
        <dbReference type="ARBA" id="ARBA00004952"/>
    </source>
</evidence>
<evidence type="ECO:0000259" key="8">
    <source>
        <dbReference type="Pfam" id="PF04095"/>
    </source>
</evidence>
<keyword evidence="11" id="KW-1185">Reference proteome</keyword>
<dbReference type="InterPro" id="IPR036068">
    <property type="entry name" value="Nicotinate_pribotase-like_C"/>
</dbReference>
<evidence type="ECO:0000256" key="3">
    <source>
        <dbReference type="ARBA" id="ARBA00013236"/>
    </source>
</evidence>
<evidence type="ECO:0000256" key="5">
    <source>
        <dbReference type="ARBA" id="ARBA00022598"/>
    </source>
</evidence>
<keyword evidence="6 7" id="KW-0662">Pyridine nucleotide biosynthesis</keyword>
<evidence type="ECO:0000256" key="4">
    <source>
        <dbReference type="ARBA" id="ARBA00022553"/>
    </source>
</evidence>
<dbReference type="Gene3D" id="3.20.140.10">
    <property type="entry name" value="nicotinate phosphoribosyltransferase"/>
    <property type="match status" value="1"/>
</dbReference>
<dbReference type="InterPro" id="IPR006406">
    <property type="entry name" value="Nic_PRibTrfase"/>
</dbReference>
<evidence type="ECO:0000256" key="6">
    <source>
        <dbReference type="ARBA" id="ARBA00022642"/>
    </source>
</evidence>
<dbReference type="HAMAP" id="MF_00570">
    <property type="entry name" value="NAPRTase"/>
    <property type="match status" value="1"/>
</dbReference>
<comment type="similarity">
    <text evidence="2 7">Belongs to the NAPRTase family.</text>
</comment>
<dbReference type="Pfam" id="PF17767">
    <property type="entry name" value="NAPRTase_N"/>
    <property type="match status" value="1"/>
</dbReference>
<feature type="modified residue" description="Phosphohistidine; by autocatalysis" evidence="7">
    <location>
        <position position="244"/>
    </location>
</feature>
<dbReference type="EMBL" id="LT960614">
    <property type="protein sequence ID" value="SON54069.1"/>
    <property type="molecule type" value="Genomic_DNA"/>
</dbReference>
<dbReference type="UniPathway" id="UPA00253">
    <property type="reaction ID" value="UER00457"/>
</dbReference>
<keyword evidence="4 7" id="KW-0597">Phosphoprotein</keyword>
<evidence type="ECO:0000256" key="2">
    <source>
        <dbReference type="ARBA" id="ARBA00010897"/>
    </source>
</evidence>
<dbReference type="SUPFAM" id="SSF54675">
    <property type="entry name" value="Nicotinate/Quinolinate PRTase N-terminal domain-like"/>
    <property type="match status" value="1"/>
</dbReference>
<dbReference type="RefSeq" id="WP_099554086.1">
    <property type="nucleotide sequence ID" value="NZ_LT960614.1"/>
</dbReference>
<keyword evidence="5 7" id="KW-0436">Ligase</keyword>
<dbReference type="PANTHER" id="PTHR11098:SF1">
    <property type="entry name" value="NICOTINATE PHOSPHORIBOSYLTRANSFERASE"/>
    <property type="match status" value="1"/>
</dbReference>
<protein>
    <recommendedName>
        <fullName evidence="3 7">Nicotinate phosphoribosyltransferase</fullName>
        <shortName evidence="7">NAPRTase</shortName>
        <ecNumber evidence="3 7">6.3.4.21</ecNumber>
    </recommendedName>
</protein>
<dbReference type="SUPFAM" id="SSF51690">
    <property type="entry name" value="Nicotinate/Quinolinate PRTase C-terminal domain-like"/>
    <property type="match status" value="1"/>
</dbReference>
<dbReference type="PANTHER" id="PTHR11098">
    <property type="entry name" value="NICOTINATE PHOSPHORIBOSYLTRANSFERASE"/>
    <property type="match status" value="1"/>
</dbReference>
<dbReference type="GO" id="GO:0004516">
    <property type="term" value="F:nicotinate phosphoribosyltransferase activity"/>
    <property type="evidence" value="ECO:0007669"/>
    <property type="project" value="UniProtKB-UniRule"/>
</dbReference>
<name>A0A2C9D1K7_9HYPH</name>
<evidence type="ECO:0000256" key="7">
    <source>
        <dbReference type="HAMAP-Rule" id="MF_00570"/>
    </source>
</evidence>
<dbReference type="InterPro" id="IPR040727">
    <property type="entry name" value="NAPRTase_N"/>
</dbReference>
<comment type="pathway">
    <text evidence="1 7">Cofactor biosynthesis; NAD(+) biosynthesis; nicotinate D-ribonucleotide from nicotinate: step 1/1.</text>
</comment>
<dbReference type="NCBIfam" id="NF003704">
    <property type="entry name" value="PRK05321.1"/>
    <property type="match status" value="1"/>
</dbReference>
<dbReference type="AlphaFoldDB" id="A0A2C9D1K7"/>
<dbReference type="GO" id="GO:0034355">
    <property type="term" value="P:NAD+ biosynthetic process via the salvage pathway"/>
    <property type="evidence" value="ECO:0007669"/>
    <property type="project" value="TreeGrafter"/>
</dbReference>
<dbReference type="Pfam" id="PF04095">
    <property type="entry name" value="NAPRTase"/>
    <property type="match status" value="1"/>
</dbReference>
<reference evidence="11" key="1">
    <citation type="submission" date="2017-09" db="EMBL/GenBank/DDBJ databases">
        <title>Genome sequence of Nannocystis excedens DSM 71.</title>
        <authorList>
            <person name="Blom J."/>
        </authorList>
    </citation>
    <scope>NUCLEOTIDE SEQUENCE [LARGE SCALE GENOMIC DNA]</scope>
    <source>
        <strain evidence="11">type strain: E19</strain>
    </source>
</reference>
<accession>A0A2C9D1K7</accession>
<dbReference type="GO" id="GO:0016757">
    <property type="term" value="F:glycosyltransferase activity"/>
    <property type="evidence" value="ECO:0007669"/>
    <property type="project" value="UniProtKB-KW"/>
</dbReference>
<comment type="function">
    <text evidence="7">Catalyzes the synthesis of beta-nicotinate D-ribonucleotide from nicotinate and 5-phospho-D-ribose 1-phosphate at the expense of ATP.</text>
</comment>
<feature type="domain" description="Nicotinate/nicotinamide phosphoribosyltransferase" evidence="8">
    <location>
        <begin position="192"/>
        <end position="424"/>
    </location>
</feature>
<dbReference type="GO" id="GO:0005829">
    <property type="term" value="C:cytosol"/>
    <property type="evidence" value="ECO:0007669"/>
    <property type="project" value="TreeGrafter"/>
</dbReference>
<dbReference type="EC" id="6.3.4.21" evidence="3 7"/>
<gene>
    <name evidence="7 10" type="primary">pncB</name>
    <name evidence="10" type="ORF">HDIA_0528</name>
</gene>
<comment type="catalytic activity">
    <reaction evidence="7">
        <text>5-phospho-alpha-D-ribose 1-diphosphate + nicotinate + ATP + H2O = nicotinate beta-D-ribonucleotide + ADP + phosphate + diphosphate</text>
        <dbReference type="Rhea" id="RHEA:36163"/>
        <dbReference type="ChEBI" id="CHEBI:15377"/>
        <dbReference type="ChEBI" id="CHEBI:30616"/>
        <dbReference type="ChEBI" id="CHEBI:32544"/>
        <dbReference type="ChEBI" id="CHEBI:33019"/>
        <dbReference type="ChEBI" id="CHEBI:43474"/>
        <dbReference type="ChEBI" id="CHEBI:57502"/>
        <dbReference type="ChEBI" id="CHEBI:58017"/>
        <dbReference type="ChEBI" id="CHEBI:456216"/>
        <dbReference type="EC" id="6.3.4.21"/>
    </reaction>
</comment>
<organism evidence="10 11">
    <name type="scientific">Hartmannibacter diazotrophicus</name>
    <dbReference type="NCBI Taxonomy" id="1482074"/>
    <lineage>
        <taxon>Bacteria</taxon>
        <taxon>Pseudomonadati</taxon>
        <taxon>Pseudomonadota</taxon>
        <taxon>Alphaproteobacteria</taxon>
        <taxon>Hyphomicrobiales</taxon>
        <taxon>Pleomorphomonadaceae</taxon>
        <taxon>Hartmannibacter</taxon>
    </lineage>
</organism>
<evidence type="ECO:0000313" key="10">
    <source>
        <dbReference type="EMBL" id="SON54069.1"/>
    </source>
</evidence>
<proteinExistence type="inferred from homology"/>
<keyword evidence="10" id="KW-0328">Glycosyltransferase</keyword>
<evidence type="ECO:0000259" key="9">
    <source>
        <dbReference type="Pfam" id="PF17767"/>
    </source>
</evidence>
<feature type="domain" description="Nicotinate phosphoribosyltransferase N-terminal" evidence="9">
    <location>
        <begin position="24"/>
        <end position="148"/>
    </location>
</feature>
<comment type="PTM">
    <text evidence="7">Transiently phosphorylated on a His residue during the reaction cycle. Phosphorylation strongly increases the affinity for substrates and increases the rate of nicotinate D-ribonucleotide production. Dephosphorylation regenerates the low-affinity form of the enzyme, leading to product release.</text>
</comment>
<dbReference type="Proteomes" id="UP000223606">
    <property type="component" value="Chromosome 1"/>
</dbReference>